<dbReference type="Proteomes" id="UP001234913">
    <property type="component" value="Chromosome"/>
</dbReference>
<dbReference type="EMBL" id="CP171742">
    <property type="protein sequence ID" value="XKR69588.1"/>
    <property type="molecule type" value="Genomic_DNA"/>
</dbReference>
<sequence>MYNQEQNLELLYANATFDYLETNDEGQNYDQEITNYEDYLEEMSFNYYEKDKI</sequence>
<keyword evidence="2" id="KW-1185">Reference proteome</keyword>
<gene>
    <name evidence="1" type="ORF">QUC96_001695</name>
</gene>
<evidence type="ECO:0000313" key="2">
    <source>
        <dbReference type="Proteomes" id="UP001234913"/>
    </source>
</evidence>
<organism evidence="1 2">
    <name type="scientific">Staphylococcus hyicus</name>
    <dbReference type="NCBI Taxonomy" id="1284"/>
    <lineage>
        <taxon>Bacteria</taxon>
        <taxon>Bacillati</taxon>
        <taxon>Bacillota</taxon>
        <taxon>Bacilli</taxon>
        <taxon>Bacillales</taxon>
        <taxon>Staphylococcaceae</taxon>
        <taxon>Staphylococcus</taxon>
    </lineage>
</organism>
<evidence type="ECO:0000313" key="1">
    <source>
        <dbReference type="EMBL" id="XKR69588.1"/>
    </source>
</evidence>
<proteinExistence type="predicted"/>
<protein>
    <submittedName>
        <fullName evidence="1">Uncharacterized protein</fullName>
    </submittedName>
</protein>
<reference evidence="1" key="1">
    <citation type="submission" date="2024-09" db="EMBL/GenBank/DDBJ databases">
        <authorList>
            <person name="Gagne-Thivierge C."/>
        </authorList>
    </citation>
    <scope>NUCLEOTIDE SEQUENCE</scope>
    <source>
        <strain evidence="1">SC310</strain>
    </source>
</reference>
<name>A0ACD5FN08_STAHY</name>
<accession>A0ACD5FN08</accession>